<dbReference type="InterPro" id="IPR043135">
    <property type="entry name" value="Fur_C"/>
</dbReference>
<feature type="binding site" evidence="7">
    <location>
        <position position="88"/>
    </location>
    <ligand>
        <name>Zn(2+)</name>
        <dbReference type="ChEBI" id="CHEBI:29105"/>
    </ligand>
</feature>
<keyword evidence="9" id="KW-1185">Reference proteome</keyword>
<dbReference type="GO" id="GO:0045892">
    <property type="term" value="P:negative regulation of DNA-templated transcription"/>
    <property type="evidence" value="ECO:0007669"/>
    <property type="project" value="TreeGrafter"/>
</dbReference>
<feature type="binding site" evidence="7">
    <location>
        <position position="125"/>
    </location>
    <ligand>
        <name>Zn(2+)</name>
        <dbReference type="ChEBI" id="CHEBI:29105"/>
    </ligand>
</feature>
<dbReference type="EMBL" id="FQZY01000006">
    <property type="protein sequence ID" value="SHJ28916.1"/>
    <property type="molecule type" value="Genomic_DNA"/>
</dbReference>
<dbReference type="InterPro" id="IPR002481">
    <property type="entry name" value="FUR"/>
</dbReference>
<sequence>MKNQKKMHYSRQREKILEYVQNRTDHPSAEQIYLYMREEIPNISLGTVYRNLKVLEEMKEIRRVLTPLNEERYDTRMDNHAHFICRNCGKVIDLNTVDNLKTEQLCEDPSLGAIYTVTVTIEGECAECMEIEKSGTVTRMKA</sequence>
<dbReference type="AlphaFoldDB" id="A0A1M6I3B0"/>
<dbReference type="GO" id="GO:0003700">
    <property type="term" value="F:DNA-binding transcription factor activity"/>
    <property type="evidence" value="ECO:0007669"/>
    <property type="project" value="InterPro"/>
</dbReference>
<name>A0A1M6I3B0_9FIRM</name>
<dbReference type="STRING" id="1121950.SAMN02745243_00208"/>
<keyword evidence="7" id="KW-0479">Metal-binding</keyword>
<gene>
    <name evidence="8" type="ORF">SAMN02745243_00208</name>
</gene>
<evidence type="ECO:0000313" key="8">
    <source>
        <dbReference type="EMBL" id="SHJ28916.1"/>
    </source>
</evidence>
<reference evidence="8 9" key="1">
    <citation type="submission" date="2016-11" db="EMBL/GenBank/DDBJ databases">
        <authorList>
            <person name="Jaros S."/>
            <person name="Januszkiewicz K."/>
            <person name="Wedrychowicz H."/>
        </authorList>
    </citation>
    <scope>NUCLEOTIDE SEQUENCE [LARGE SCALE GENOMIC DNA]</scope>
    <source>
        <strain evidence="8 9">DSM 15480</strain>
    </source>
</reference>
<dbReference type="InterPro" id="IPR036388">
    <property type="entry name" value="WH-like_DNA-bd_sf"/>
</dbReference>
<dbReference type="GO" id="GO:1900376">
    <property type="term" value="P:regulation of secondary metabolite biosynthetic process"/>
    <property type="evidence" value="ECO:0007669"/>
    <property type="project" value="TreeGrafter"/>
</dbReference>
<dbReference type="RefSeq" id="WP_242945287.1">
    <property type="nucleotide sequence ID" value="NZ_FQZY01000006.1"/>
</dbReference>
<dbReference type="PANTHER" id="PTHR33202">
    <property type="entry name" value="ZINC UPTAKE REGULATION PROTEIN"/>
    <property type="match status" value="1"/>
</dbReference>
<dbReference type="Proteomes" id="UP000184301">
    <property type="component" value="Unassembled WGS sequence"/>
</dbReference>
<evidence type="ECO:0000256" key="1">
    <source>
        <dbReference type="ARBA" id="ARBA00007957"/>
    </source>
</evidence>
<evidence type="ECO:0000256" key="2">
    <source>
        <dbReference type="ARBA" id="ARBA00022491"/>
    </source>
</evidence>
<dbReference type="GO" id="GO:0000976">
    <property type="term" value="F:transcription cis-regulatory region binding"/>
    <property type="evidence" value="ECO:0007669"/>
    <property type="project" value="TreeGrafter"/>
</dbReference>
<keyword evidence="2" id="KW-0678">Repressor</keyword>
<dbReference type="Gene3D" id="3.30.1490.190">
    <property type="match status" value="1"/>
</dbReference>
<evidence type="ECO:0000256" key="4">
    <source>
        <dbReference type="ARBA" id="ARBA00023015"/>
    </source>
</evidence>
<evidence type="ECO:0000256" key="5">
    <source>
        <dbReference type="ARBA" id="ARBA00023125"/>
    </source>
</evidence>
<dbReference type="Gene3D" id="1.10.10.10">
    <property type="entry name" value="Winged helix-like DNA-binding domain superfamily/Winged helix DNA-binding domain"/>
    <property type="match status" value="1"/>
</dbReference>
<dbReference type="CDD" id="cd07153">
    <property type="entry name" value="Fur_like"/>
    <property type="match status" value="1"/>
</dbReference>
<evidence type="ECO:0000313" key="9">
    <source>
        <dbReference type="Proteomes" id="UP000184301"/>
    </source>
</evidence>
<keyword evidence="4" id="KW-0805">Transcription regulation</keyword>
<dbReference type="PANTHER" id="PTHR33202:SF7">
    <property type="entry name" value="FERRIC UPTAKE REGULATION PROTEIN"/>
    <property type="match status" value="1"/>
</dbReference>
<dbReference type="SUPFAM" id="SSF46785">
    <property type="entry name" value="Winged helix' DNA-binding domain"/>
    <property type="match status" value="1"/>
</dbReference>
<keyword evidence="3 7" id="KW-0862">Zinc</keyword>
<organism evidence="8 9">
    <name type="scientific">Hespellia stercorisuis DSM 15480</name>
    <dbReference type="NCBI Taxonomy" id="1121950"/>
    <lineage>
        <taxon>Bacteria</taxon>
        <taxon>Bacillati</taxon>
        <taxon>Bacillota</taxon>
        <taxon>Clostridia</taxon>
        <taxon>Lachnospirales</taxon>
        <taxon>Lachnospiraceae</taxon>
        <taxon>Hespellia</taxon>
    </lineage>
</organism>
<dbReference type="InterPro" id="IPR036390">
    <property type="entry name" value="WH_DNA-bd_sf"/>
</dbReference>
<comment type="similarity">
    <text evidence="1">Belongs to the Fur family.</text>
</comment>
<evidence type="ECO:0000256" key="7">
    <source>
        <dbReference type="PIRSR" id="PIRSR602481-1"/>
    </source>
</evidence>
<keyword evidence="5" id="KW-0238">DNA-binding</keyword>
<feature type="binding site" evidence="7">
    <location>
        <position position="85"/>
    </location>
    <ligand>
        <name>Zn(2+)</name>
        <dbReference type="ChEBI" id="CHEBI:29105"/>
    </ligand>
</feature>
<proteinExistence type="inferred from homology"/>
<feature type="binding site" evidence="7">
    <location>
        <position position="128"/>
    </location>
    <ligand>
        <name>Zn(2+)</name>
        <dbReference type="ChEBI" id="CHEBI:29105"/>
    </ligand>
</feature>
<comment type="cofactor">
    <cofactor evidence="7">
        <name>Zn(2+)</name>
        <dbReference type="ChEBI" id="CHEBI:29105"/>
    </cofactor>
    <text evidence="7">Binds 1 zinc ion per subunit.</text>
</comment>
<dbReference type="Pfam" id="PF01475">
    <property type="entry name" value="FUR"/>
    <property type="match status" value="1"/>
</dbReference>
<keyword evidence="6" id="KW-0804">Transcription</keyword>
<evidence type="ECO:0000256" key="3">
    <source>
        <dbReference type="ARBA" id="ARBA00022833"/>
    </source>
</evidence>
<protein>
    <submittedName>
        <fullName evidence="8">Fur family transcriptional regulator, peroxide stress response regulator</fullName>
    </submittedName>
</protein>
<accession>A0A1M6I3B0</accession>
<evidence type="ECO:0000256" key="6">
    <source>
        <dbReference type="ARBA" id="ARBA00023163"/>
    </source>
</evidence>
<dbReference type="GO" id="GO:0008270">
    <property type="term" value="F:zinc ion binding"/>
    <property type="evidence" value="ECO:0007669"/>
    <property type="project" value="TreeGrafter"/>
</dbReference>